<sequence>MSAMVSCLCCNPAWPQSCRSWPPQRPRDTAPPVGHLLAGNGVPAERLLKSLALECKCMKVQCRLQGEVLPLLLSRNHWHFGCSLSPALPDGEG</sequence>
<reference evidence="1" key="1">
    <citation type="submission" date="2019-12" db="EMBL/GenBank/DDBJ databases">
        <title>An insight into the sialome of adult female Ixodes ricinus ticks feeding for 6 days.</title>
        <authorList>
            <person name="Perner J."/>
            <person name="Ribeiro J.M.C."/>
        </authorList>
    </citation>
    <scope>NUCLEOTIDE SEQUENCE</scope>
    <source>
        <strain evidence="1">Semi-engorged</strain>
        <tissue evidence="1">Salivary glands</tissue>
    </source>
</reference>
<dbReference type="EMBL" id="GIFC01004749">
    <property type="protein sequence ID" value="MXU86832.1"/>
    <property type="molecule type" value="Transcribed_RNA"/>
</dbReference>
<evidence type="ECO:0000313" key="1">
    <source>
        <dbReference type="EMBL" id="MXU86832.1"/>
    </source>
</evidence>
<proteinExistence type="predicted"/>
<name>A0A6B0U2X0_IXORI</name>
<organism evidence="1">
    <name type="scientific">Ixodes ricinus</name>
    <name type="common">Common tick</name>
    <name type="synonym">Acarus ricinus</name>
    <dbReference type="NCBI Taxonomy" id="34613"/>
    <lineage>
        <taxon>Eukaryota</taxon>
        <taxon>Metazoa</taxon>
        <taxon>Ecdysozoa</taxon>
        <taxon>Arthropoda</taxon>
        <taxon>Chelicerata</taxon>
        <taxon>Arachnida</taxon>
        <taxon>Acari</taxon>
        <taxon>Parasitiformes</taxon>
        <taxon>Ixodida</taxon>
        <taxon>Ixodoidea</taxon>
        <taxon>Ixodidae</taxon>
        <taxon>Ixodinae</taxon>
        <taxon>Ixodes</taxon>
    </lineage>
</organism>
<protein>
    <submittedName>
        <fullName evidence="1">Putative secreted protein</fullName>
    </submittedName>
</protein>
<dbReference type="AlphaFoldDB" id="A0A6B0U2X0"/>
<accession>A0A6B0U2X0</accession>